<evidence type="ECO:0000313" key="4">
    <source>
        <dbReference type="EMBL" id="AII85550.1"/>
    </source>
</evidence>
<gene>
    <name evidence="4" type="primary">C5</name>
</gene>
<evidence type="ECO:0000259" key="2">
    <source>
        <dbReference type="Pfam" id="PF08464"/>
    </source>
</evidence>
<feature type="domain" description="Geminivirus AC4/5 conserved" evidence="2">
    <location>
        <begin position="99"/>
        <end position="140"/>
    </location>
</feature>
<evidence type="ECO:0000313" key="3">
    <source>
        <dbReference type="EMBL" id="AII85543.1"/>
    </source>
</evidence>
<organism evidence="4">
    <name type="scientific">Tomato leaf curl Palampur virus</name>
    <dbReference type="NCBI Taxonomy" id="526476"/>
    <lineage>
        <taxon>Viruses</taxon>
        <taxon>Monodnaviria</taxon>
        <taxon>Shotokuvirae</taxon>
        <taxon>Cressdnaviricota</taxon>
        <taxon>Repensiviricetes</taxon>
        <taxon>Geplafuvirales</taxon>
        <taxon>Geminiviridae</taxon>
        <taxon>Begomovirus</taxon>
        <taxon>Begomovirus solanumpalampurense</taxon>
    </lineage>
</organism>
<reference evidence="4" key="1">
    <citation type="submission" date="2014-08" db="EMBL/GenBank/DDBJ databases">
        <title>Begomovirus associated with mosaic disease in Cucumis sativus in India.</title>
        <authorList>
            <person name="Raj S.K."/>
            <person name="Srivastava A."/>
            <person name="Kumar S.K."/>
            <person name="Snehi S.K."/>
        </authorList>
    </citation>
    <scope>NUCLEOTIDE SEQUENCE</scope>
    <source>
        <strain evidence="4">Allipur</strain>
    </source>
</reference>
<accession>A0A076K059</accession>
<name>A0A076K059_9GEMI</name>
<dbReference type="Pfam" id="PF04807">
    <property type="entry name" value="Gemini_AC4_5"/>
    <property type="match status" value="1"/>
</dbReference>
<dbReference type="Pfam" id="PF08464">
    <property type="entry name" value="Gemini_AC4_5_2"/>
    <property type="match status" value="1"/>
</dbReference>
<dbReference type="EMBL" id="GU253914">
    <property type="protein sequence ID" value="AII85543.1"/>
    <property type="molecule type" value="Genomic_DNA"/>
</dbReference>
<sequence>MPFFEHLISITMHILNSGSARFVVEHIKNFAEILWRTRRSTITHQEKHHTIRVVLGLDILVHPDLAKHVDGLHTESLSDAMCETGSTGNVANTHHLTNMGDIVPGFKRLHLTWAFTAPGHVRASIHPVKSWFPVHGSVHPFPCLCGADNRDSCTDSIRAVEVQTTACFRCGR</sequence>
<dbReference type="InterPro" id="IPR013671">
    <property type="entry name" value="Gemini_AC4/5_cons-dom"/>
</dbReference>
<dbReference type="EMBL" id="HQ848383">
    <property type="protein sequence ID" value="AII85550.1"/>
    <property type="molecule type" value="Genomic_DNA"/>
</dbReference>
<evidence type="ECO:0000259" key="1">
    <source>
        <dbReference type="Pfam" id="PF04807"/>
    </source>
</evidence>
<protein>
    <submittedName>
        <fullName evidence="4">C5 protein</fullName>
    </submittedName>
</protein>
<dbReference type="InterPro" id="IPR006892">
    <property type="entry name" value="Gemini_AC4_5_cons_dom_1"/>
</dbReference>
<feature type="domain" description="Geminivirus AC4/5 conserved" evidence="1">
    <location>
        <begin position="12"/>
        <end position="44"/>
    </location>
</feature>
<proteinExistence type="predicted"/>
<reference evidence="3" key="2">
    <citation type="submission" date="2014-08" db="EMBL/GenBank/DDBJ databases">
        <title>Tomato leaf curl Palampur virus associated with yellow mosaic, leaf curl and distortions in Bitter cucumber 'Pehetul' (Cucumis callosus (Rottler) Cogn.) in Mahuadhab, Lakhimpur-Kheri, U. P., India.</title>
        <authorList>
            <person name="Raj S.K."/>
            <person name="Srivastava A."/>
            <person name="Kumar S.K."/>
            <person name="Snehi S.K."/>
        </authorList>
    </citation>
    <scope>NUCLEOTIDE SEQUENCE</scope>
    <source>
        <strain evidence="3">Mahuadhab</strain>
    </source>
</reference>